<organism evidence="2 3">
    <name type="scientific">Panicum virgatum</name>
    <name type="common">Blackwell switchgrass</name>
    <dbReference type="NCBI Taxonomy" id="38727"/>
    <lineage>
        <taxon>Eukaryota</taxon>
        <taxon>Viridiplantae</taxon>
        <taxon>Streptophyta</taxon>
        <taxon>Embryophyta</taxon>
        <taxon>Tracheophyta</taxon>
        <taxon>Spermatophyta</taxon>
        <taxon>Magnoliopsida</taxon>
        <taxon>Liliopsida</taxon>
        <taxon>Poales</taxon>
        <taxon>Poaceae</taxon>
        <taxon>PACMAD clade</taxon>
        <taxon>Panicoideae</taxon>
        <taxon>Panicodae</taxon>
        <taxon>Paniceae</taxon>
        <taxon>Panicinae</taxon>
        <taxon>Panicum</taxon>
        <taxon>Panicum sect. Hiantes</taxon>
    </lineage>
</organism>
<dbReference type="AlphaFoldDB" id="A0A8T0VWT2"/>
<reference evidence="2" key="1">
    <citation type="submission" date="2020-05" db="EMBL/GenBank/DDBJ databases">
        <title>WGS assembly of Panicum virgatum.</title>
        <authorList>
            <person name="Lovell J.T."/>
            <person name="Jenkins J."/>
            <person name="Shu S."/>
            <person name="Juenger T.E."/>
            <person name="Schmutz J."/>
        </authorList>
    </citation>
    <scope>NUCLEOTIDE SEQUENCE</scope>
    <source>
        <strain evidence="2">AP13</strain>
    </source>
</reference>
<feature type="chain" id="PRO_5035739341" evidence="1">
    <location>
        <begin position="30"/>
        <end position="58"/>
    </location>
</feature>
<feature type="signal peptide" evidence="1">
    <location>
        <begin position="1"/>
        <end position="29"/>
    </location>
</feature>
<sequence length="58" mass="6521">MHMASTRAVTFCKLLGFAVVCVCCSLGLCLQDQSPKDKLNLQCHRYFSCNCVNKCVWC</sequence>
<dbReference type="EMBL" id="CM029040">
    <property type="protein sequence ID" value="KAG2637664.1"/>
    <property type="molecule type" value="Genomic_DNA"/>
</dbReference>
<gene>
    <name evidence="2" type="ORF">PVAP13_2NG531803</name>
</gene>
<evidence type="ECO:0000313" key="2">
    <source>
        <dbReference type="EMBL" id="KAG2637664.1"/>
    </source>
</evidence>
<evidence type="ECO:0000256" key="1">
    <source>
        <dbReference type="SAM" id="SignalP"/>
    </source>
</evidence>
<dbReference type="Proteomes" id="UP000823388">
    <property type="component" value="Chromosome 2N"/>
</dbReference>
<name>A0A8T0VWT2_PANVG</name>
<evidence type="ECO:0000313" key="3">
    <source>
        <dbReference type="Proteomes" id="UP000823388"/>
    </source>
</evidence>
<accession>A0A8T0VWT2</accession>
<keyword evidence="3" id="KW-1185">Reference proteome</keyword>
<protein>
    <submittedName>
        <fullName evidence="2">Uncharacterized protein</fullName>
    </submittedName>
</protein>
<comment type="caution">
    <text evidence="2">The sequence shown here is derived from an EMBL/GenBank/DDBJ whole genome shotgun (WGS) entry which is preliminary data.</text>
</comment>
<proteinExistence type="predicted"/>
<keyword evidence="1" id="KW-0732">Signal</keyword>